<organism evidence="2 3">
    <name type="scientific">Paracoccus lichenicola</name>
    <dbReference type="NCBI Taxonomy" id="2665644"/>
    <lineage>
        <taxon>Bacteria</taxon>
        <taxon>Pseudomonadati</taxon>
        <taxon>Pseudomonadota</taxon>
        <taxon>Alphaproteobacteria</taxon>
        <taxon>Rhodobacterales</taxon>
        <taxon>Paracoccaceae</taxon>
        <taxon>Paracoccus</taxon>
    </lineage>
</organism>
<keyword evidence="3" id="KW-1185">Reference proteome</keyword>
<comment type="caution">
    <text evidence="2">The sequence shown here is derived from an EMBL/GenBank/DDBJ whole genome shotgun (WGS) entry which is preliminary data.</text>
</comment>
<accession>A0A6L6HL17</accession>
<dbReference type="Proteomes" id="UP000481417">
    <property type="component" value="Unassembled WGS sequence"/>
</dbReference>
<feature type="compositionally biased region" description="Basic and acidic residues" evidence="1">
    <location>
        <begin position="13"/>
        <end position="22"/>
    </location>
</feature>
<gene>
    <name evidence="2" type="ORF">GIY56_06070</name>
</gene>
<evidence type="ECO:0000313" key="2">
    <source>
        <dbReference type="EMBL" id="MTD99845.1"/>
    </source>
</evidence>
<dbReference type="EMBL" id="WMBT01000003">
    <property type="protein sequence ID" value="MTD99845.1"/>
    <property type="molecule type" value="Genomic_DNA"/>
</dbReference>
<sequence length="87" mass="9610">MIGKVVRIERVKPRGGKQEHPWHTAQGYCLGDPRHGNEKHHERNAVYVQTLDEAADLVAKGYSLRMTGLGKVPSLISPAGLRVVRAT</sequence>
<evidence type="ECO:0000313" key="3">
    <source>
        <dbReference type="Proteomes" id="UP000481417"/>
    </source>
</evidence>
<feature type="region of interest" description="Disordered" evidence="1">
    <location>
        <begin position="13"/>
        <end position="37"/>
    </location>
</feature>
<dbReference type="AlphaFoldDB" id="A0A6L6HL17"/>
<protein>
    <submittedName>
        <fullName evidence="2">Uncharacterized protein</fullName>
    </submittedName>
</protein>
<reference evidence="2 3" key="1">
    <citation type="submission" date="2019-11" db="EMBL/GenBank/DDBJ databases">
        <authorList>
            <person name="Lang L."/>
        </authorList>
    </citation>
    <scope>NUCLEOTIDE SEQUENCE [LARGE SCALE GENOMIC DNA]</scope>
    <source>
        <strain evidence="2 3">YIM 132242</strain>
    </source>
</reference>
<proteinExistence type="predicted"/>
<evidence type="ECO:0000256" key="1">
    <source>
        <dbReference type="SAM" id="MobiDB-lite"/>
    </source>
</evidence>
<name>A0A6L6HL17_9RHOB</name>